<organism evidence="5 6">
    <name type="scientific">Pelagibius litoralis</name>
    <dbReference type="NCBI Taxonomy" id="374515"/>
    <lineage>
        <taxon>Bacteria</taxon>
        <taxon>Pseudomonadati</taxon>
        <taxon>Pseudomonadota</taxon>
        <taxon>Alphaproteobacteria</taxon>
        <taxon>Rhodospirillales</taxon>
        <taxon>Rhodovibrionaceae</taxon>
        <taxon>Pelagibius</taxon>
    </lineage>
</organism>
<feature type="active site" evidence="2">
    <location>
        <position position="229"/>
    </location>
</feature>
<dbReference type="InterPro" id="IPR016162">
    <property type="entry name" value="Ald_DH_N"/>
</dbReference>
<dbReference type="InterPro" id="IPR016163">
    <property type="entry name" value="Ald_DH_C"/>
</dbReference>
<sequence>MPIEIRNPAAPDDIVARYDETPASALDDLVARARVAQVNWAAAPQPDRGAKVAKFVDTLEARAAEIALSITKEMGKPLAEARGEVAKAVGEARACIGRASAPIGEVFPSQIPGTVAYSTRRPRGVILGINPWNFPFSTPMRKAIPALVYGNAIILKPASLTPGAVALMAEIAAETLPANLVQAVIGGGALGQALSEHASVDAVSFTGSVGVGKRVAIAAAGHLAEVSLELGGKNPAILNDARDLDKALDQIMAAAFAVCGQRCTAVSRVIVQRDLEEAVVAGLAARAELMQPMDGAMDGAKTGPLSSAQQLEDVAGFVSRAVTEGAVIAAGGKKLDSDKGGYFYAPTILSGVNRGMEVARDEVFGPVLSVIAYDTLDEAMSVANDVAFGLSSCLYSERTDEVERFVATSESGMIHVNAGSFPENHLPFVGIKDSAMGVGGSNGPSTIQFYTTEHTVYRRAEV</sequence>
<evidence type="ECO:0000313" key="6">
    <source>
        <dbReference type="Proteomes" id="UP000761264"/>
    </source>
</evidence>
<dbReference type="InterPro" id="IPR029510">
    <property type="entry name" value="Ald_DH_CS_GLU"/>
</dbReference>
<dbReference type="Gene3D" id="3.40.309.10">
    <property type="entry name" value="Aldehyde Dehydrogenase, Chain A, domain 2"/>
    <property type="match status" value="1"/>
</dbReference>
<dbReference type="InterPro" id="IPR015590">
    <property type="entry name" value="Aldehyde_DH_dom"/>
</dbReference>
<dbReference type="AlphaFoldDB" id="A0A967EYU5"/>
<dbReference type="Gene3D" id="3.40.605.10">
    <property type="entry name" value="Aldehyde Dehydrogenase, Chain A, domain 1"/>
    <property type="match status" value="1"/>
</dbReference>
<name>A0A967EYU5_9PROT</name>
<dbReference type="InterPro" id="IPR016161">
    <property type="entry name" value="Ald_DH/histidinol_DH"/>
</dbReference>
<keyword evidence="1 3" id="KW-0560">Oxidoreductase</keyword>
<dbReference type="PROSITE" id="PS00687">
    <property type="entry name" value="ALDEHYDE_DEHYDR_GLU"/>
    <property type="match status" value="1"/>
</dbReference>
<protein>
    <submittedName>
        <fullName evidence="5">Aldehyde dehydrogenase</fullName>
    </submittedName>
</protein>
<keyword evidence="6" id="KW-1185">Reference proteome</keyword>
<evidence type="ECO:0000256" key="3">
    <source>
        <dbReference type="RuleBase" id="RU003345"/>
    </source>
</evidence>
<dbReference type="PANTHER" id="PTHR11699">
    <property type="entry name" value="ALDEHYDE DEHYDROGENASE-RELATED"/>
    <property type="match status" value="1"/>
</dbReference>
<dbReference type="Proteomes" id="UP000761264">
    <property type="component" value="Unassembled WGS sequence"/>
</dbReference>
<dbReference type="RefSeq" id="WP_167225949.1">
    <property type="nucleotide sequence ID" value="NZ_JAAQPH010000011.1"/>
</dbReference>
<comment type="similarity">
    <text evidence="3">Belongs to the aldehyde dehydrogenase family.</text>
</comment>
<evidence type="ECO:0000256" key="2">
    <source>
        <dbReference type="PROSITE-ProRule" id="PRU10007"/>
    </source>
</evidence>
<dbReference type="GO" id="GO:0016620">
    <property type="term" value="F:oxidoreductase activity, acting on the aldehyde or oxo group of donors, NAD or NADP as acceptor"/>
    <property type="evidence" value="ECO:0007669"/>
    <property type="project" value="InterPro"/>
</dbReference>
<gene>
    <name evidence="5" type="ORF">HBA54_14840</name>
</gene>
<accession>A0A967EYU5</accession>
<evidence type="ECO:0000256" key="1">
    <source>
        <dbReference type="ARBA" id="ARBA00023002"/>
    </source>
</evidence>
<evidence type="ECO:0000313" key="5">
    <source>
        <dbReference type="EMBL" id="NIA69879.1"/>
    </source>
</evidence>
<dbReference type="Pfam" id="PF00171">
    <property type="entry name" value="Aldedh"/>
    <property type="match status" value="1"/>
</dbReference>
<dbReference type="SUPFAM" id="SSF53720">
    <property type="entry name" value="ALDH-like"/>
    <property type="match status" value="1"/>
</dbReference>
<reference evidence="5" key="1">
    <citation type="submission" date="2020-03" db="EMBL/GenBank/DDBJ databases">
        <title>Genome of Pelagibius litoralis DSM 21314T.</title>
        <authorList>
            <person name="Wang G."/>
        </authorList>
    </citation>
    <scope>NUCLEOTIDE SEQUENCE</scope>
    <source>
        <strain evidence="5">DSM 21314</strain>
    </source>
</reference>
<comment type="caution">
    <text evidence="5">The sequence shown here is derived from an EMBL/GenBank/DDBJ whole genome shotgun (WGS) entry which is preliminary data.</text>
</comment>
<evidence type="ECO:0000259" key="4">
    <source>
        <dbReference type="Pfam" id="PF00171"/>
    </source>
</evidence>
<proteinExistence type="inferred from homology"/>
<dbReference type="EMBL" id="JAAQPH010000011">
    <property type="protein sequence ID" value="NIA69879.1"/>
    <property type="molecule type" value="Genomic_DNA"/>
</dbReference>
<feature type="domain" description="Aldehyde dehydrogenase" evidence="4">
    <location>
        <begin position="3"/>
        <end position="456"/>
    </location>
</feature>
<dbReference type="CDD" id="cd07078">
    <property type="entry name" value="ALDH"/>
    <property type="match status" value="1"/>
</dbReference>